<reference evidence="2" key="2">
    <citation type="submission" date="2021-04" db="EMBL/GenBank/DDBJ databases">
        <authorList>
            <person name="Gilroy R."/>
        </authorList>
    </citation>
    <scope>NUCLEOTIDE SEQUENCE</scope>
    <source>
        <strain evidence="2">ChiHjej12B11-16260</strain>
    </source>
</reference>
<protein>
    <submittedName>
        <fullName evidence="2">Glycosyltransferase family 2 protein</fullName>
    </submittedName>
</protein>
<reference evidence="2" key="1">
    <citation type="journal article" date="2021" name="PeerJ">
        <title>Extensive microbial diversity within the chicken gut microbiome revealed by metagenomics and culture.</title>
        <authorList>
            <person name="Gilroy R."/>
            <person name="Ravi A."/>
            <person name="Getino M."/>
            <person name="Pursley I."/>
            <person name="Horton D.L."/>
            <person name="Alikhan N.F."/>
            <person name="Baker D."/>
            <person name="Gharbi K."/>
            <person name="Hall N."/>
            <person name="Watson M."/>
            <person name="Adriaenssens E.M."/>
            <person name="Foster-Nyarko E."/>
            <person name="Jarju S."/>
            <person name="Secka A."/>
            <person name="Antonio M."/>
            <person name="Oren A."/>
            <person name="Chaudhuri R.R."/>
            <person name="La Ragione R."/>
            <person name="Hildebrand F."/>
            <person name="Pallen M.J."/>
        </authorList>
    </citation>
    <scope>NUCLEOTIDE SEQUENCE</scope>
    <source>
        <strain evidence="2">ChiHjej12B11-16260</strain>
    </source>
</reference>
<dbReference type="AlphaFoldDB" id="A0A9D1VS89"/>
<sequence>MSETMSIVIPVYNRAKELPRTVASIIAQHYRPIHLILVDNGSTDNSLDVCLRLQRKYSQELFTIDVLQESKKGASAARNKGLAHVKTRHVMFFDSDDTLHPDAVTLYMEAFSIHPETDIVGCTINFCDEHHKVWQAKAVFSADPVQHLLHSTLSTQRFAVRTQVVRAVGGWEEEYNGWVDWNLGVRLLLHTSKIHWIKRPPLATQYLHDDTITARKDRRGLEQFHRALLATRRDIRASQHPQQKRYERFVVYRQVLLAAHVMKLSRRQHDNELEQYGRQLYRDALYDVTTTPLLRIFYAACFHFTLRGGRGTGLAAQYIIR</sequence>
<dbReference type="PANTHER" id="PTHR43685">
    <property type="entry name" value="GLYCOSYLTRANSFERASE"/>
    <property type="match status" value="1"/>
</dbReference>
<dbReference type="EMBL" id="DXFB01000139">
    <property type="protein sequence ID" value="HIX45615.1"/>
    <property type="molecule type" value="Genomic_DNA"/>
</dbReference>
<evidence type="ECO:0000259" key="1">
    <source>
        <dbReference type="Pfam" id="PF00535"/>
    </source>
</evidence>
<accession>A0A9D1VS89</accession>
<evidence type="ECO:0000313" key="2">
    <source>
        <dbReference type="EMBL" id="HIX45615.1"/>
    </source>
</evidence>
<dbReference type="PANTHER" id="PTHR43685:SF2">
    <property type="entry name" value="GLYCOSYLTRANSFERASE 2-LIKE DOMAIN-CONTAINING PROTEIN"/>
    <property type="match status" value="1"/>
</dbReference>
<dbReference type="SUPFAM" id="SSF53448">
    <property type="entry name" value="Nucleotide-diphospho-sugar transferases"/>
    <property type="match status" value="1"/>
</dbReference>
<gene>
    <name evidence="2" type="ORF">H9982_05295</name>
</gene>
<dbReference type="CDD" id="cd00761">
    <property type="entry name" value="Glyco_tranf_GTA_type"/>
    <property type="match status" value="1"/>
</dbReference>
<dbReference type="InterPro" id="IPR050834">
    <property type="entry name" value="Glycosyltransf_2"/>
</dbReference>
<dbReference type="Proteomes" id="UP000824246">
    <property type="component" value="Unassembled WGS sequence"/>
</dbReference>
<dbReference type="InterPro" id="IPR029044">
    <property type="entry name" value="Nucleotide-diphossugar_trans"/>
</dbReference>
<comment type="caution">
    <text evidence="2">The sequence shown here is derived from an EMBL/GenBank/DDBJ whole genome shotgun (WGS) entry which is preliminary data.</text>
</comment>
<name>A0A9D1VS89_9BACT</name>
<evidence type="ECO:0000313" key="3">
    <source>
        <dbReference type="Proteomes" id="UP000824246"/>
    </source>
</evidence>
<dbReference type="Pfam" id="PF00535">
    <property type="entry name" value="Glycos_transf_2"/>
    <property type="match status" value="1"/>
</dbReference>
<dbReference type="InterPro" id="IPR001173">
    <property type="entry name" value="Glyco_trans_2-like"/>
</dbReference>
<organism evidence="2 3">
    <name type="scientific">Candidatus Barnesiella excrementipullorum</name>
    <dbReference type="NCBI Taxonomy" id="2838479"/>
    <lineage>
        <taxon>Bacteria</taxon>
        <taxon>Pseudomonadati</taxon>
        <taxon>Bacteroidota</taxon>
        <taxon>Bacteroidia</taxon>
        <taxon>Bacteroidales</taxon>
        <taxon>Barnesiellaceae</taxon>
        <taxon>Barnesiella</taxon>
    </lineage>
</organism>
<feature type="domain" description="Glycosyltransferase 2-like" evidence="1">
    <location>
        <begin position="6"/>
        <end position="139"/>
    </location>
</feature>
<dbReference type="Gene3D" id="3.90.550.10">
    <property type="entry name" value="Spore Coat Polysaccharide Biosynthesis Protein SpsA, Chain A"/>
    <property type="match status" value="1"/>
</dbReference>
<proteinExistence type="predicted"/>